<comment type="caution">
    <text evidence="1">The sequence shown here is derived from an EMBL/GenBank/DDBJ whole genome shotgun (WGS) entry which is preliminary data.</text>
</comment>
<evidence type="ECO:0000313" key="2">
    <source>
        <dbReference type="Proteomes" id="UP000092993"/>
    </source>
</evidence>
<name>A0A1C7LMA6_GRIFR</name>
<organism evidence="1 2">
    <name type="scientific">Grifola frondosa</name>
    <name type="common">Maitake</name>
    <name type="synonym">Polyporus frondosus</name>
    <dbReference type="NCBI Taxonomy" id="5627"/>
    <lineage>
        <taxon>Eukaryota</taxon>
        <taxon>Fungi</taxon>
        <taxon>Dikarya</taxon>
        <taxon>Basidiomycota</taxon>
        <taxon>Agaricomycotina</taxon>
        <taxon>Agaricomycetes</taxon>
        <taxon>Polyporales</taxon>
        <taxon>Grifolaceae</taxon>
        <taxon>Grifola</taxon>
    </lineage>
</organism>
<proteinExistence type="predicted"/>
<evidence type="ECO:0000313" key="1">
    <source>
        <dbReference type="EMBL" id="OBZ65891.1"/>
    </source>
</evidence>
<dbReference type="EMBL" id="LUGG01000038">
    <property type="protein sequence ID" value="OBZ65891.1"/>
    <property type="molecule type" value="Genomic_DNA"/>
</dbReference>
<accession>A0A1C7LMA6</accession>
<dbReference type="AlphaFoldDB" id="A0A1C7LMA6"/>
<dbReference type="Proteomes" id="UP000092993">
    <property type="component" value="Unassembled WGS sequence"/>
</dbReference>
<sequence>MAYVKSILISFDSRRIGVTCTSFLTKTTERLGSGSHSGDDCLRNCRRHISVLNIMRRHVLYWKKVGYLRCAAETNSSDATDYI</sequence>
<protein>
    <submittedName>
        <fullName evidence="1">Uncharacterized protein</fullName>
    </submittedName>
</protein>
<reference evidence="1 2" key="1">
    <citation type="submission" date="2016-03" db="EMBL/GenBank/DDBJ databases">
        <title>Whole genome sequencing of Grifola frondosa 9006-11.</title>
        <authorList>
            <person name="Min B."/>
            <person name="Park H."/>
            <person name="Kim J.-G."/>
            <person name="Cho H."/>
            <person name="Oh Y.-L."/>
            <person name="Kong W.-S."/>
            <person name="Choi I.-G."/>
        </authorList>
    </citation>
    <scope>NUCLEOTIDE SEQUENCE [LARGE SCALE GENOMIC DNA]</scope>
    <source>
        <strain evidence="1 2">9006-11</strain>
    </source>
</reference>
<gene>
    <name evidence="1" type="ORF">A0H81_14132</name>
</gene>
<keyword evidence="2" id="KW-1185">Reference proteome</keyword>